<dbReference type="EMBL" id="CM001466">
    <property type="protein sequence ID" value="EHY87583.1"/>
    <property type="molecule type" value="Genomic_DNA"/>
</dbReference>
<protein>
    <submittedName>
        <fullName evidence="1">Uncharacterized protein</fullName>
    </submittedName>
</protein>
<proteinExistence type="predicted"/>
<name>H8GAL7_9PSEU</name>
<accession>H8GAL7</accession>
<sequence>MDGYGVDPDTLVSTGDRLVEIADAAREAKAELIGRVSAHEGANQGFAAAQKVTSLATAWEFQIDDVCKRTAMAGGLLEDGAHRYREMEQTVLDTLPALSSAE</sequence>
<dbReference type="RefSeq" id="WP_005438557.1">
    <property type="nucleotide sequence ID" value="NZ_CM001466.1"/>
</dbReference>
<organism evidence="1 2">
    <name type="scientific">Saccharomonospora azurea NA-128</name>
    <dbReference type="NCBI Taxonomy" id="882081"/>
    <lineage>
        <taxon>Bacteria</taxon>
        <taxon>Bacillati</taxon>
        <taxon>Actinomycetota</taxon>
        <taxon>Actinomycetes</taxon>
        <taxon>Pseudonocardiales</taxon>
        <taxon>Pseudonocardiaceae</taxon>
        <taxon>Saccharomonospora</taxon>
    </lineage>
</organism>
<reference evidence="1 2" key="1">
    <citation type="journal article" date="2012" name="Stand. Genomic Sci.">
        <title>Genome sequence of the soil bacterium Saccharomonospora azurea type strain (NA-128(T)).</title>
        <authorList>
            <person name="Klenk H.P."/>
            <person name="Held B."/>
            <person name="Lucas S."/>
            <person name="Lapidus A."/>
            <person name="Copeland A."/>
            <person name="Hammon N."/>
            <person name="Pitluck S."/>
            <person name="Goodwin L.A."/>
            <person name="Han C."/>
            <person name="Tapia R."/>
            <person name="Brambilla E.M."/>
            <person name="Potter G."/>
            <person name="Land M."/>
            <person name="Ivanova N."/>
            <person name="Rohde M."/>
            <person name="Goker M."/>
            <person name="Detter J.C."/>
            <person name="Kyrpides N.C."/>
            <person name="Woyke T."/>
        </authorList>
    </citation>
    <scope>NUCLEOTIDE SEQUENCE [LARGE SCALE GENOMIC DNA]</scope>
    <source>
        <strain evidence="1 2">NA-128</strain>
    </source>
</reference>
<dbReference type="AlphaFoldDB" id="H8GAL7"/>
<evidence type="ECO:0000313" key="1">
    <source>
        <dbReference type="EMBL" id="EHY87583.1"/>
    </source>
</evidence>
<dbReference type="HOGENOM" id="CLU_2275434_0_0_11"/>
<gene>
    <name evidence="1" type="ORF">SacazDRAFT_00633</name>
</gene>
<dbReference type="OrthoDB" id="3557057at2"/>
<dbReference type="Proteomes" id="UP000004705">
    <property type="component" value="Chromosome"/>
</dbReference>
<dbReference type="Gene3D" id="1.10.287.1060">
    <property type="entry name" value="ESAT-6-like"/>
    <property type="match status" value="1"/>
</dbReference>
<keyword evidence="2" id="KW-1185">Reference proteome</keyword>
<evidence type="ECO:0000313" key="2">
    <source>
        <dbReference type="Proteomes" id="UP000004705"/>
    </source>
</evidence>